<dbReference type="SUPFAM" id="SSF46689">
    <property type="entry name" value="Homeodomain-like"/>
    <property type="match status" value="1"/>
</dbReference>
<dbReference type="AlphaFoldDB" id="A0AAE1RMA9"/>
<dbReference type="GO" id="GO:0005634">
    <property type="term" value="C:nucleus"/>
    <property type="evidence" value="ECO:0007669"/>
    <property type="project" value="TreeGrafter"/>
</dbReference>
<dbReference type="Pfam" id="PF22941">
    <property type="entry name" value="TADA2A-like_3rd"/>
    <property type="match status" value="1"/>
</dbReference>
<dbReference type="Proteomes" id="UP001291623">
    <property type="component" value="Unassembled WGS sequence"/>
</dbReference>
<evidence type="ECO:0000313" key="4">
    <source>
        <dbReference type="Proteomes" id="UP001291623"/>
    </source>
</evidence>
<keyword evidence="4" id="KW-1185">Reference proteome</keyword>
<accession>A0AAE1RMA9</accession>
<gene>
    <name evidence="3" type="ORF">RND71_025928</name>
</gene>
<dbReference type="GO" id="GO:0006357">
    <property type="term" value="P:regulation of transcription by RNA polymerase II"/>
    <property type="evidence" value="ECO:0007669"/>
    <property type="project" value="TreeGrafter"/>
</dbReference>
<dbReference type="FunFam" id="1.10.10.10:FF:000087">
    <property type="entry name" value="Transcriptional adapter 2"/>
    <property type="match status" value="1"/>
</dbReference>
<dbReference type="InterPro" id="IPR007526">
    <property type="entry name" value="SWIRM"/>
</dbReference>
<dbReference type="GO" id="GO:0006338">
    <property type="term" value="P:chromatin remodeling"/>
    <property type="evidence" value="ECO:0007669"/>
    <property type="project" value="TreeGrafter"/>
</dbReference>
<evidence type="ECO:0000313" key="3">
    <source>
        <dbReference type="EMBL" id="KAK4353734.1"/>
    </source>
</evidence>
<dbReference type="Gene3D" id="1.10.10.10">
    <property type="entry name" value="Winged helix-like DNA-binding domain superfamily/Winged helix DNA-binding domain"/>
    <property type="match status" value="1"/>
</dbReference>
<evidence type="ECO:0000259" key="2">
    <source>
        <dbReference type="PROSITE" id="PS50934"/>
    </source>
</evidence>
<dbReference type="PROSITE" id="PS50934">
    <property type="entry name" value="SWIRM"/>
    <property type="match status" value="1"/>
</dbReference>
<sequence>MFVEIAGLSSLGEVVPKDESFSPSQVKVEDSHKNGPSGCLTSVSNAGITGIKKPSSKSQIKDQNEPVKLEDNSSGRNFGGKKPKSLKDDGSSLMKLISGYNHKRQEFDPEYDNDAEQLLADMELKDTETKEERELKLRVLRIYSKRLDERKRRKDFILERNLLQPSEFEKNLSPEEKDICRRYDAFMGFLSKEEHEELLKTLVTEHRYLKRIQELKEAKAAGCRSSAEVERYLERKRKREVEEGVPRKGSSQIGPMSQESLNMAASSDSLATHSNRKPCSQANLSSITHSGVAALSAGELLSEPEKQLCREIRLSPHHYLRMQELLTIQIYSGNITRKSDAYPLFQIEATKVDRVYDMLLKKGVAPL</sequence>
<proteinExistence type="predicted"/>
<organism evidence="3 4">
    <name type="scientific">Anisodus tanguticus</name>
    <dbReference type="NCBI Taxonomy" id="243964"/>
    <lineage>
        <taxon>Eukaryota</taxon>
        <taxon>Viridiplantae</taxon>
        <taxon>Streptophyta</taxon>
        <taxon>Embryophyta</taxon>
        <taxon>Tracheophyta</taxon>
        <taxon>Spermatophyta</taxon>
        <taxon>Magnoliopsida</taxon>
        <taxon>eudicotyledons</taxon>
        <taxon>Gunneridae</taxon>
        <taxon>Pentapetalae</taxon>
        <taxon>asterids</taxon>
        <taxon>lamiids</taxon>
        <taxon>Solanales</taxon>
        <taxon>Solanaceae</taxon>
        <taxon>Solanoideae</taxon>
        <taxon>Hyoscyameae</taxon>
        <taxon>Anisodus</taxon>
    </lineage>
</organism>
<feature type="compositionally biased region" description="Polar residues" evidence="1">
    <location>
        <begin position="249"/>
        <end position="258"/>
    </location>
</feature>
<dbReference type="PANTHER" id="PTHR12374">
    <property type="entry name" value="TRANSCRIPTIONAL ADAPTOR 2 ADA2 -RELATED"/>
    <property type="match status" value="1"/>
</dbReference>
<protein>
    <recommendedName>
        <fullName evidence="2">SWIRM domain-containing protein</fullName>
    </recommendedName>
</protein>
<dbReference type="InterPro" id="IPR009057">
    <property type="entry name" value="Homeodomain-like_sf"/>
</dbReference>
<name>A0AAE1RMA9_9SOLA</name>
<feature type="region of interest" description="Disordered" evidence="1">
    <location>
        <begin position="238"/>
        <end position="258"/>
    </location>
</feature>
<dbReference type="GO" id="GO:0003713">
    <property type="term" value="F:transcription coactivator activity"/>
    <property type="evidence" value="ECO:0007669"/>
    <property type="project" value="TreeGrafter"/>
</dbReference>
<reference evidence="3" key="1">
    <citation type="submission" date="2023-12" db="EMBL/GenBank/DDBJ databases">
        <title>Genome assembly of Anisodus tanguticus.</title>
        <authorList>
            <person name="Wang Y.-J."/>
        </authorList>
    </citation>
    <scope>NUCLEOTIDE SEQUENCE</scope>
    <source>
        <strain evidence="3">KB-2021</strain>
        <tissue evidence="3">Leaf</tissue>
    </source>
</reference>
<feature type="compositionally biased region" description="Basic and acidic residues" evidence="1">
    <location>
        <begin position="59"/>
        <end position="73"/>
    </location>
</feature>
<dbReference type="PANTHER" id="PTHR12374:SF81">
    <property type="entry name" value="TRANSCRIPTIONAL ADAPTER ADA2B"/>
    <property type="match status" value="1"/>
</dbReference>
<feature type="domain" description="SWIRM" evidence="2">
    <location>
        <begin position="281"/>
        <end position="367"/>
    </location>
</feature>
<comment type="caution">
    <text evidence="3">The sequence shown here is derived from an EMBL/GenBank/DDBJ whole genome shotgun (WGS) entry which is preliminary data.</text>
</comment>
<feature type="region of interest" description="Disordered" evidence="1">
    <location>
        <begin position="16"/>
        <end position="91"/>
    </location>
</feature>
<evidence type="ECO:0000256" key="1">
    <source>
        <dbReference type="SAM" id="MobiDB-lite"/>
    </source>
</evidence>
<dbReference type="InterPro" id="IPR055141">
    <property type="entry name" value="TADA2A_B-like_dom"/>
</dbReference>
<dbReference type="GO" id="GO:0003682">
    <property type="term" value="F:chromatin binding"/>
    <property type="evidence" value="ECO:0007669"/>
    <property type="project" value="TreeGrafter"/>
</dbReference>
<dbReference type="EMBL" id="JAVYJV010000014">
    <property type="protein sequence ID" value="KAK4353734.1"/>
    <property type="molecule type" value="Genomic_DNA"/>
</dbReference>
<dbReference type="InterPro" id="IPR036388">
    <property type="entry name" value="WH-like_DNA-bd_sf"/>
</dbReference>